<dbReference type="SFLD" id="SFLDS00029">
    <property type="entry name" value="Radical_SAM"/>
    <property type="match status" value="1"/>
</dbReference>
<dbReference type="AlphaFoldDB" id="A0A0J8DEH6"/>
<accession>A0A0J8DEH6</accession>
<evidence type="ECO:0000313" key="8">
    <source>
        <dbReference type="EMBL" id="KMT22634.1"/>
    </source>
</evidence>
<comment type="cofactor">
    <cofactor evidence="1">
        <name>[4Fe-4S] cluster</name>
        <dbReference type="ChEBI" id="CHEBI:49883"/>
    </cofactor>
</comment>
<dbReference type="GO" id="GO:0051536">
    <property type="term" value="F:iron-sulfur cluster binding"/>
    <property type="evidence" value="ECO:0007669"/>
    <property type="project" value="UniProtKB-KW"/>
</dbReference>
<sequence length="337" mass="39049">MASEIKPICGLDRTKLSEVVPLKTPFTLFVFPTTFCNFKCNYCGHSLGFEKMKEKYNFQPETMSLETYKRIIEQVKEFPNKLKMLSLTGHGEPLINKNLPEMIKIAKEANIAERVEIITNASLLTEEIAKDLIDAGLDTIRISLQGVSSDKYKQVCDYNLDFEEFISNIKYFYENKKQCNVYVKIMDIALEKEEEKRFYNLFSDISDRMYIEQCRPVYDGVKYSDKALIVADRYGRVHEKREVCPLPFFMLGIFPNGDVEPCDTIYKPVILGNVQQDTLLSMWNGEKLKDFQTLQLKKKRCNNNRCSVCCAPDDVAHPEDNLDDETKKIISRLKCSY</sequence>
<evidence type="ECO:0000256" key="4">
    <source>
        <dbReference type="ARBA" id="ARBA00022723"/>
    </source>
</evidence>
<evidence type="ECO:0000256" key="5">
    <source>
        <dbReference type="ARBA" id="ARBA00023004"/>
    </source>
</evidence>
<dbReference type="Pfam" id="PF04055">
    <property type="entry name" value="Radical_SAM"/>
    <property type="match status" value="1"/>
</dbReference>
<evidence type="ECO:0000256" key="3">
    <source>
        <dbReference type="ARBA" id="ARBA00022691"/>
    </source>
</evidence>
<dbReference type="CDD" id="cd01335">
    <property type="entry name" value="Radical_SAM"/>
    <property type="match status" value="1"/>
</dbReference>
<dbReference type="Proteomes" id="UP000036756">
    <property type="component" value="Unassembled WGS sequence"/>
</dbReference>
<name>A0A0J8DEH6_CLOCY</name>
<dbReference type="OrthoDB" id="9764725at2"/>
<evidence type="ECO:0000256" key="6">
    <source>
        <dbReference type="ARBA" id="ARBA00023014"/>
    </source>
</evidence>
<dbReference type="InterPro" id="IPR050377">
    <property type="entry name" value="Radical_SAM_PqqE_MftC-like"/>
</dbReference>
<keyword evidence="9" id="KW-1185">Reference proteome</keyword>
<dbReference type="GO" id="GO:0003824">
    <property type="term" value="F:catalytic activity"/>
    <property type="evidence" value="ECO:0007669"/>
    <property type="project" value="InterPro"/>
</dbReference>
<dbReference type="EMBL" id="LFVU01000006">
    <property type="protein sequence ID" value="KMT22634.1"/>
    <property type="molecule type" value="Genomic_DNA"/>
</dbReference>
<proteinExistence type="predicted"/>
<dbReference type="PANTHER" id="PTHR11228">
    <property type="entry name" value="RADICAL SAM DOMAIN PROTEIN"/>
    <property type="match status" value="1"/>
</dbReference>
<dbReference type="InterPro" id="IPR058240">
    <property type="entry name" value="rSAM_sf"/>
</dbReference>
<evidence type="ECO:0000259" key="7">
    <source>
        <dbReference type="PROSITE" id="PS51918"/>
    </source>
</evidence>
<dbReference type="Pfam" id="PF13186">
    <property type="entry name" value="SPASM"/>
    <property type="match status" value="1"/>
</dbReference>
<evidence type="ECO:0000313" key="9">
    <source>
        <dbReference type="Proteomes" id="UP000036756"/>
    </source>
</evidence>
<dbReference type="PROSITE" id="PS51918">
    <property type="entry name" value="RADICAL_SAM"/>
    <property type="match status" value="1"/>
</dbReference>
<dbReference type="STRING" id="1121307.CLCY_9c00650"/>
<dbReference type="SUPFAM" id="SSF102114">
    <property type="entry name" value="Radical SAM enzymes"/>
    <property type="match status" value="1"/>
</dbReference>
<evidence type="ECO:0000256" key="1">
    <source>
        <dbReference type="ARBA" id="ARBA00001966"/>
    </source>
</evidence>
<dbReference type="SFLD" id="SFLDG01387">
    <property type="entry name" value="BtrN-like_SPASM_domain_contain"/>
    <property type="match status" value="1"/>
</dbReference>
<dbReference type="PANTHER" id="PTHR11228:SF7">
    <property type="entry name" value="PQQA PEPTIDE CYCLASE"/>
    <property type="match status" value="1"/>
</dbReference>
<dbReference type="InterPro" id="IPR007197">
    <property type="entry name" value="rSAM"/>
</dbReference>
<comment type="caution">
    <text evidence="8">The sequence shown here is derived from an EMBL/GenBank/DDBJ whole genome shotgun (WGS) entry which is preliminary data.</text>
</comment>
<protein>
    <submittedName>
        <fullName evidence="8">Radical SAM domain protein</fullName>
    </submittedName>
</protein>
<keyword evidence="5" id="KW-0408">Iron</keyword>
<gene>
    <name evidence="8" type="ORF">CLCY_9c00650</name>
</gene>
<reference evidence="8 9" key="1">
    <citation type="submission" date="2015-06" db="EMBL/GenBank/DDBJ databases">
        <title>Draft genome sequence of the purine-degrading Clostridium cylindrosporum HC-1 (DSM 605).</title>
        <authorList>
            <person name="Poehlein A."/>
            <person name="Schiel-Bengelsdorf B."/>
            <person name="Bengelsdorf F."/>
            <person name="Daniel R."/>
            <person name="Duerre P."/>
        </authorList>
    </citation>
    <scope>NUCLEOTIDE SEQUENCE [LARGE SCALE GENOMIC DNA]</scope>
    <source>
        <strain evidence="8 9">DSM 605</strain>
    </source>
</reference>
<organism evidence="8 9">
    <name type="scientific">Clostridium cylindrosporum DSM 605</name>
    <dbReference type="NCBI Taxonomy" id="1121307"/>
    <lineage>
        <taxon>Bacteria</taxon>
        <taxon>Bacillati</taxon>
        <taxon>Bacillota</taxon>
        <taxon>Clostridia</taxon>
        <taxon>Eubacteriales</taxon>
        <taxon>Clostridiaceae</taxon>
        <taxon>Clostridium</taxon>
    </lineage>
</organism>
<keyword evidence="3" id="KW-0949">S-adenosyl-L-methionine</keyword>
<feature type="domain" description="Radical SAM core" evidence="7">
    <location>
        <begin position="22"/>
        <end position="247"/>
    </location>
</feature>
<evidence type="ECO:0000256" key="2">
    <source>
        <dbReference type="ARBA" id="ARBA00022485"/>
    </source>
</evidence>
<dbReference type="Gene3D" id="3.20.20.70">
    <property type="entry name" value="Aldolase class I"/>
    <property type="match status" value="1"/>
</dbReference>
<dbReference type="InterPro" id="IPR013785">
    <property type="entry name" value="Aldolase_TIM"/>
</dbReference>
<keyword evidence="2" id="KW-0004">4Fe-4S</keyword>
<dbReference type="PATRIC" id="fig|1121307.3.peg.2648"/>
<dbReference type="InterPro" id="IPR034391">
    <property type="entry name" value="AdoMet-like_SPASM_containing"/>
</dbReference>
<dbReference type="SFLD" id="SFLDG01067">
    <property type="entry name" value="SPASM/twitch_domain_containing"/>
    <property type="match status" value="1"/>
</dbReference>
<dbReference type="InterPro" id="IPR023885">
    <property type="entry name" value="4Fe4S-binding_SPASM_dom"/>
</dbReference>
<keyword evidence="4" id="KW-0479">Metal-binding</keyword>
<keyword evidence="6" id="KW-0411">Iron-sulfur</keyword>
<dbReference type="RefSeq" id="WP_048569841.1">
    <property type="nucleotide sequence ID" value="NZ_LFVU01000006.1"/>
</dbReference>
<dbReference type="GO" id="GO:0046872">
    <property type="term" value="F:metal ion binding"/>
    <property type="evidence" value="ECO:0007669"/>
    <property type="project" value="UniProtKB-KW"/>
</dbReference>